<name>A0A087PXF8_9PROT</name>
<organism evidence="2 3">
    <name type="scientific">Acetobacter malorum</name>
    <dbReference type="NCBI Taxonomy" id="178901"/>
    <lineage>
        <taxon>Bacteria</taxon>
        <taxon>Pseudomonadati</taxon>
        <taxon>Pseudomonadota</taxon>
        <taxon>Alphaproteobacteria</taxon>
        <taxon>Acetobacterales</taxon>
        <taxon>Acetobacteraceae</taxon>
        <taxon>Acetobacter</taxon>
    </lineage>
</organism>
<dbReference type="Proteomes" id="UP000077349">
    <property type="component" value="Unassembled WGS sequence"/>
</dbReference>
<dbReference type="SUPFAM" id="SSF46955">
    <property type="entry name" value="Putative DNA-binding domain"/>
    <property type="match status" value="1"/>
</dbReference>
<dbReference type="InterPro" id="IPR041657">
    <property type="entry name" value="HTH_17"/>
</dbReference>
<dbReference type="PATRIC" id="fig|178901.10.peg.492"/>
<evidence type="ECO:0000313" key="2">
    <source>
        <dbReference type="EMBL" id="OAG78501.1"/>
    </source>
</evidence>
<dbReference type="AlphaFoldDB" id="A0A087PXF8"/>
<evidence type="ECO:0000313" key="3">
    <source>
        <dbReference type="Proteomes" id="UP000077349"/>
    </source>
</evidence>
<feature type="domain" description="Helix-turn-helix" evidence="1">
    <location>
        <begin position="12"/>
        <end position="60"/>
    </location>
</feature>
<protein>
    <submittedName>
        <fullName evidence="2">Helix-turn-helix domain protein</fullName>
    </submittedName>
</protein>
<dbReference type="Pfam" id="PF12728">
    <property type="entry name" value="HTH_17"/>
    <property type="match status" value="1"/>
</dbReference>
<dbReference type="InterPro" id="IPR009061">
    <property type="entry name" value="DNA-bd_dom_put_sf"/>
</dbReference>
<dbReference type="EMBL" id="LVHD01000003">
    <property type="protein sequence ID" value="OAG78501.1"/>
    <property type="molecule type" value="Genomic_DNA"/>
</dbReference>
<comment type="caution">
    <text evidence="2">The sequence shown here is derived from an EMBL/GenBank/DDBJ whole genome shotgun (WGS) entry which is preliminary data.</text>
</comment>
<accession>A0A087PXF8</accession>
<evidence type="ECO:0000259" key="1">
    <source>
        <dbReference type="Pfam" id="PF12728"/>
    </source>
</evidence>
<gene>
    <name evidence="2" type="ORF">Amal_00514</name>
</gene>
<proteinExistence type="predicted"/>
<reference evidence="2 3" key="1">
    <citation type="submission" date="2016-03" db="EMBL/GenBank/DDBJ databases">
        <title>Draft genome sequence of Acetobacter malorum CECT 7742, a strain isolated from strawberry vinegar.</title>
        <authorList>
            <person name="Sainz F."/>
            <person name="Mas A."/>
            <person name="Torija M.J."/>
        </authorList>
    </citation>
    <scope>NUCLEOTIDE SEQUENCE [LARGE SCALE GENOMIC DNA]</scope>
    <source>
        <strain evidence="2 3">CECT 7742</strain>
    </source>
</reference>
<sequence length="90" mass="9828">MQTLAPVTRKVLRARDAAEYLGISVSALRNLAQTRLPAFSVTTGRKVWLVSDLDNYLSQCSGRAITDAPANPWDKILADRQAQVSQNLSG</sequence>